<dbReference type="InterPro" id="IPR025711">
    <property type="entry name" value="PepSY"/>
</dbReference>
<dbReference type="EMBL" id="CALBWS010000036">
    <property type="protein sequence ID" value="CAH2716995.1"/>
    <property type="molecule type" value="Genomic_DNA"/>
</dbReference>
<proteinExistence type="predicted"/>
<keyword evidence="3" id="KW-1185">Reference proteome</keyword>
<evidence type="ECO:0000313" key="3">
    <source>
        <dbReference type="Proteomes" id="UP000838308"/>
    </source>
</evidence>
<gene>
    <name evidence="2" type="ORF">BACCIP111895_04183</name>
</gene>
<evidence type="ECO:0000313" key="2">
    <source>
        <dbReference type="EMBL" id="CAH2716995.1"/>
    </source>
</evidence>
<dbReference type="RefSeq" id="WP_248737228.1">
    <property type="nucleotide sequence ID" value="NZ_CALBWS010000036.1"/>
</dbReference>
<evidence type="ECO:0000259" key="1">
    <source>
        <dbReference type="Pfam" id="PF03413"/>
    </source>
</evidence>
<dbReference type="Pfam" id="PF03413">
    <property type="entry name" value="PepSY"/>
    <property type="match status" value="1"/>
</dbReference>
<sequence>MNWKSFILGAAVGIIGGYAAHEVITQKIKVSPEKVLEQVKKQFKQNGPISGSWIHMEAEPYEKYQIHYKVYKGGISKNNNGSSEQYEFIADAQTGTLIDICRLSNEIVS</sequence>
<organism evidence="2 3">
    <name type="scientific">Neobacillus rhizosphaerae</name>
    <dbReference type="NCBI Taxonomy" id="2880965"/>
    <lineage>
        <taxon>Bacteria</taxon>
        <taxon>Bacillati</taxon>
        <taxon>Bacillota</taxon>
        <taxon>Bacilli</taxon>
        <taxon>Bacillales</taxon>
        <taxon>Bacillaceae</taxon>
        <taxon>Neobacillus</taxon>
    </lineage>
</organism>
<reference evidence="2" key="1">
    <citation type="submission" date="2022-04" db="EMBL/GenBank/DDBJ databases">
        <authorList>
            <person name="Criscuolo A."/>
        </authorList>
    </citation>
    <scope>NUCLEOTIDE SEQUENCE</scope>
    <source>
        <strain evidence="2">CIP111895</strain>
    </source>
</reference>
<feature type="domain" description="PepSY" evidence="1">
    <location>
        <begin position="29"/>
        <end position="99"/>
    </location>
</feature>
<name>A0ABN8KWM1_9BACI</name>
<accession>A0ABN8KWM1</accession>
<comment type="caution">
    <text evidence="2">The sequence shown here is derived from an EMBL/GenBank/DDBJ whole genome shotgun (WGS) entry which is preliminary data.</text>
</comment>
<dbReference type="Proteomes" id="UP000838308">
    <property type="component" value="Unassembled WGS sequence"/>
</dbReference>
<protein>
    <recommendedName>
        <fullName evidence="1">PepSY domain-containing protein</fullName>
    </recommendedName>
</protein>